<sequence length="247" mass="28008">MFIHFDSASTMQLDPSNYCKFMLALGYTASDFLAIAAAMNGSAAPADLHQCDAWLANMYRNIPLDHSMATRKFPTAAPDDGGYYETLQPPAPWDENGMPMLSRLGFEQLFCYLALMQPDDLFQQLNHLLWQLPRLLDPETGNAFLEQQVPRECFPAVPDPMVEEATRKAKIEEVAREQEETLQLQMQIMRQQQIEQMQMEIQRRNHDQLMAGLQANALASSRAHLASVGGWTTDSSGRRYYVEGSIR</sequence>
<dbReference type="InterPro" id="IPR055936">
    <property type="entry name" value="DUF7514"/>
</dbReference>
<evidence type="ECO:0000259" key="1">
    <source>
        <dbReference type="Pfam" id="PF24355"/>
    </source>
</evidence>
<reference evidence="2 3" key="1">
    <citation type="submission" date="2016-07" db="EMBL/GenBank/DDBJ databases">
        <title>Pervasive Adenine N6-methylation of Active Genes in Fungi.</title>
        <authorList>
            <consortium name="DOE Joint Genome Institute"/>
            <person name="Mondo S.J."/>
            <person name="Dannebaum R.O."/>
            <person name="Kuo R.C."/>
            <person name="Labutti K."/>
            <person name="Haridas S."/>
            <person name="Kuo A."/>
            <person name="Salamov A."/>
            <person name="Ahrendt S.R."/>
            <person name="Lipzen A."/>
            <person name="Sullivan W."/>
            <person name="Andreopoulos W.B."/>
            <person name="Clum A."/>
            <person name="Lindquist E."/>
            <person name="Daum C."/>
            <person name="Ramamoorthy G.K."/>
            <person name="Gryganskyi A."/>
            <person name="Culley D."/>
            <person name="Magnuson J.K."/>
            <person name="James T.Y."/>
            <person name="O'Malley M.A."/>
            <person name="Stajich J.E."/>
            <person name="Spatafora J.W."/>
            <person name="Visel A."/>
            <person name="Grigoriev I.V."/>
        </authorList>
    </citation>
    <scope>NUCLEOTIDE SEQUENCE [LARGE SCALE GENOMIC DNA]</scope>
    <source>
        <strain evidence="2 3">CBS 115471</strain>
    </source>
</reference>
<proteinExistence type="predicted"/>
<comment type="caution">
    <text evidence="2">The sequence shown here is derived from an EMBL/GenBank/DDBJ whole genome shotgun (WGS) entry which is preliminary data.</text>
</comment>
<protein>
    <recommendedName>
        <fullName evidence="1">DUF7514 domain-containing protein</fullName>
    </recommendedName>
</protein>
<dbReference type="AlphaFoldDB" id="A0A1Y1Y7D6"/>
<feature type="domain" description="DUF7514" evidence="1">
    <location>
        <begin position="4"/>
        <end position="168"/>
    </location>
</feature>
<gene>
    <name evidence="2" type="ORF">BCR34DRAFT_646268</name>
</gene>
<dbReference type="Pfam" id="PF24355">
    <property type="entry name" value="DUF7514"/>
    <property type="match status" value="1"/>
</dbReference>
<keyword evidence="3" id="KW-1185">Reference proteome</keyword>
<name>A0A1Y1Y7D6_9PLEO</name>
<evidence type="ECO:0000313" key="2">
    <source>
        <dbReference type="EMBL" id="ORX93898.1"/>
    </source>
</evidence>
<accession>A0A1Y1Y7D6</accession>
<dbReference type="EMBL" id="MCFA01000324">
    <property type="protein sequence ID" value="ORX93898.1"/>
    <property type="molecule type" value="Genomic_DNA"/>
</dbReference>
<dbReference type="Proteomes" id="UP000193144">
    <property type="component" value="Unassembled WGS sequence"/>
</dbReference>
<evidence type="ECO:0000313" key="3">
    <source>
        <dbReference type="Proteomes" id="UP000193144"/>
    </source>
</evidence>
<dbReference type="OrthoDB" id="5075811at2759"/>
<organism evidence="2 3">
    <name type="scientific">Clohesyomyces aquaticus</name>
    <dbReference type="NCBI Taxonomy" id="1231657"/>
    <lineage>
        <taxon>Eukaryota</taxon>
        <taxon>Fungi</taxon>
        <taxon>Dikarya</taxon>
        <taxon>Ascomycota</taxon>
        <taxon>Pezizomycotina</taxon>
        <taxon>Dothideomycetes</taxon>
        <taxon>Pleosporomycetidae</taxon>
        <taxon>Pleosporales</taxon>
        <taxon>Lindgomycetaceae</taxon>
        <taxon>Clohesyomyces</taxon>
    </lineage>
</organism>